<sequence>MNKIWTIIKREYKETVFKKSFIIMTVLTPLLMVGVSVLPALLMTVQSEDQVTIHVLDNSHRIYPRLGHILTDTLKNGQKRFKLIPLQAVNNFEAFMKEEKQKIGKGEIYGLLFIPSDVMDNGTFEFYAKNVANVSINRSIRNAVNQLVTRYKIERSGLSPDLVKELTRQVEMKTVKITKEGLVKERGFVDEYFSTFVLVMILYMSLLLYGAAIMRSIVEEKSKRIVEVLLSQSNPFQLMAGKILGLGAVGITQYLIWISFGIGLIFFGGRIMPVSTKYFNYSPEIFIYFVLFYILGYLIFSVLYAGVGALSNTDREAQQLSMPIILFLIVPIMFIGYIIQNPDTNLSIGLSLFPLFSPILMFARINLADPGMVQILASILILIVSIIVLIWVVAKIFRVGILMYGKRPSLPEIIRWLRS</sequence>
<dbReference type="Proteomes" id="UP000886124">
    <property type="component" value="Unassembled WGS sequence"/>
</dbReference>
<evidence type="ECO:0000313" key="8">
    <source>
        <dbReference type="EMBL" id="HHJ52010.1"/>
    </source>
</evidence>
<organism evidence="8">
    <name type="scientific">Caldithrix abyssi</name>
    <dbReference type="NCBI Taxonomy" id="187145"/>
    <lineage>
        <taxon>Bacteria</taxon>
        <taxon>Pseudomonadati</taxon>
        <taxon>Calditrichota</taxon>
        <taxon>Calditrichia</taxon>
        <taxon>Calditrichales</taxon>
        <taxon>Calditrichaceae</taxon>
        <taxon>Caldithrix</taxon>
    </lineage>
</organism>
<keyword evidence="3 6" id="KW-0812">Transmembrane</keyword>
<evidence type="ECO:0000259" key="7">
    <source>
        <dbReference type="Pfam" id="PF12698"/>
    </source>
</evidence>
<feature type="transmembrane region" description="Helical" evidence="6">
    <location>
        <begin position="243"/>
        <end position="266"/>
    </location>
</feature>
<feature type="transmembrane region" description="Helical" evidence="6">
    <location>
        <begin position="21"/>
        <end position="42"/>
    </location>
</feature>
<keyword evidence="5 6" id="KW-0472">Membrane</keyword>
<dbReference type="AlphaFoldDB" id="A0A7V5PNT6"/>
<gene>
    <name evidence="8" type="ORF">ENJ89_02340</name>
</gene>
<dbReference type="InterPro" id="IPR051449">
    <property type="entry name" value="ABC-2_transporter_component"/>
</dbReference>
<feature type="transmembrane region" description="Helical" evidence="6">
    <location>
        <begin position="375"/>
        <end position="394"/>
    </location>
</feature>
<evidence type="ECO:0000256" key="5">
    <source>
        <dbReference type="ARBA" id="ARBA00023136"/>
    </source>
</evidence>
<feature type="transmembrane region" description="Helical" evidence="6">
    <location>
        <begin position="286"/>
        <end position="310"/>
    </location>
</feature>
<dbReference type="Pfam" id="PF12698">
    <property type="entry name" value="ABC2_membrane_3"/>
    <property type="match status" value="1"/>
</dbReference>
<keyword evidence="4 6" id="KW-1133">Transmembrane helix</keyword>
<evidence type="ECO:0000256" key="1">
    <source>
        <dbReference type="ARBA" id="ARBA00004651"/>
    </source>
</evidence>
<comment type="subcellular location">
    <subcellularLocation>
        <location evidence="1">Cell membrane</location>
        <topology evidence="1">Multi-pass membrane protein</topology>
    </subcellularLocation>
</comment>
<evidence type="ECO:0000256" key="4">
    <source>
        <dbReference type="ARBA" id="ARBA00022989"/>
    </source>
</evidence>
<dbReference type="GO" id="GO:0140359">
    <property type="term" value="F:ABC-type transporter activity"/>
    <property type="evidence" value="ECO:0007669"/>
    <property type="project" value="InterPro"/>
</dbReference>
<dbReference type="SUPFAM" id="SSF53850">
    <property type="entry name" value="Periplasmic binding protein-like II"/>
    <property type="match status" value="1"/>
</dbReference>
<feature type="transmembrane region" description="Helical" evidence="6">
    <location>
        <begin position="346"/>
        <end position="363"/>
    </location>
</feature>
<dbReference type="InterPro" id="IPR013525">
    <property type="entry name" value="ABC2_TM"/>
</dbReference>
<name>A0A7V5PNT6_CALAY</name>
<reference evidence="8" key="1">
    <citation type="journal article" date="2020" name="mSystems">
        <title>Genome- and Community-Level Interaction Insights into Carbon Utilization and Element Cycling Functions of Hydrothermarchaeota in Hydrothermal Sediment.</title>
        <authorList>
            <person name="Zhou Z."/>
            <person name="Liu Y."/>
            <person name="Xu W."/>
            <person name="Pan J."/>
            <person name="Luo Z.H."/>
            <person name="Li M."/>
        </authorList>
    </citation>
    <scope>NUCLEOTIDE SEQUENCE [LARGE SCALE GENOMIC DNA]</scope>
    <source>
        <strain evidence="8">HyVt-527</strain>
    </source>
</reference>
<dbReference type="PANTHER" id="PTHR30294:SF29">
    <property type="entry name" value="MULTIDRUG ABC TRANSPORTER PERMEASE YBHS-RELATED"/>
    <property type="match status" value="1"/>
</dbReference>
<feature type="transmembrane region" description="Helical" evidence="6">
    <location>
        <begin position="192"/>
        <end position="214"/>
    </location>
</feature>
<dbReference type="GO" id="GO:0005886">
    <property type="term" value="C:plasma membrane"/>
    <property type="evidence" value="ECO:0007669"/>
    <property type="project" value="UniProtKB-SubCell"/>
</dbReference>
<evidence type="ECO:0000256" key="2">
    <source>
        <dbReference type="ARBA" id="ARBA00022475"/>
    </source>
</evidence>
<proteinExistence type="predicted"/>
<dbReference type="PANTHER" id="PTHR30294">
    <property type="entry name" value="MEMBRANE COMPONENT OF ABC TRANSPORTER YHHJ-RELATED"/>
    <property type="match status" value="1"/>
</dbReference>
<comment type="caution">
    <text evidence="8">The sequence shown here is derived from an EMBL/GenBank/DDBJ whole genome shotgun (WGS) entry which is preliminary data.</text>
</comment>
<evidence type="ECO:0000256" key="6">
    <source>
        <dbReference type="SAM" id="Phobius"/>
    </source>
</evidence>
<dbReference type="Gene3D" id="3.40.190.10">
    <property type="entry name" value="Periplasmic binding protein-like II"/>
    <property type="match status" value="1"/>
</dbReference>
<protein>
    <submittedName>
        <fullName evidence="8">ABC transporter permease</fullName>
    </submittedName>
</protein>
<feature type="domain" description="ABC-2 type transporter transmembrane" evidence="7">
    <location>
        <begin position="19"/>
        <end position="394"/>
    </location>
</feature>
<keyword evidence="2" id="KW-1003">Cell membrane</keyword>
<feature type="transmembrane region" description="Helical" evidence="6">
    <location>
        <begin position="322"/>
        <end position="340"/>
    </location>
</feature>
<accession>A0A7V5PNT6</accession>
<evidence type="ECO:0000256" key="3">
    <source>
        <dbReference type="ARBA" id="ARBA00022692"/>
    </source>
</evidence>
<dbReference type="EMBL" id="DROD01000167">
    <property type="protein sequence ID" value="HHJ52010.1"/>
    <property type="molecule type" value="Genomic_DNA"/>
</dbReference>